<dbReference type="EMBL" id="ML179775">
    <property type="protein sequence ID" value="THU81863.1"/>
    <property type="molecule type" value="Genomic_DNA"/>
</dbReference>
<protein>
    <submittedName>
        <fullName evidence="3">Uncharacterized protein</fullName>
    </submittedName>
</protein>
<keyword evidence="2" id="KW-0812">Transmembrane</keyword>
<evidence type="ECO:0000256" key="2">
    <source>
        <dbReference type="SAM" id="Phobius"/>
    </source>
</evidence>
<reference evidence="3 4" key="1">
    <citation type="journal article" date="2019" name="Nat. Ecol. Evol.">
        <title>Megaphylogeny resolves global patterns of mushroom evolution.</title>
        <authorList>
            <person name="Varga T."/>
            <person name="Krizsan K."/>
            <person name="Foldi C."/>
            <person name="Dima B."/>
            <person name="Sanchez-Garcia M."/>
            <person name="Sanchez-Ramirez S."/>
            <person name="Szollosi G.J."/>
            <person name="Szarkandi J.G."/>
            <person name="Papp V."/>
            <person name="Albert L."/>
            <person name="Andreopoulos W."/>
            <person name="Angelini C."/>
            <person name="Antonin V."/>
            <person name="Barry K.W."/>
            <person name="Bougher N.L."/>
            <person name="Buchanan P."/>
            <person name="Buyck B."/>
            <person name="Bense V."/>
            <person name="Catcheside P."/>
            <person name="Chovatia M."/>
            <person name="Cooper J."/>
            <person name="Damon W."/>
            <person name="Desjardin D."/>
            <person name="Finy P."/>
            <person name="Geml J."/>
            <person name="Haridas S."/>
            <person name="Hughes K."/>
            <person name="Justo A."/>
            <person name="Karasinski D."/>
            <person name="Kautmanova I."/>
            <person name="Kiss B."/>
            <person name="Kocsube S."/>
            <person name="Kotiranta H."/>
            <person name="LaButti K.M."/>
            <person name="Lechner B.E."/>
            <person name="Liimatainen K."/>
            <person name="Lipzen A."/>
            <person name="Lukacs Z."/>
            <person name="Mihaltcheva S."/>
            <person name="Morgado L.N."/>
            <person name="Niskanen T."/>
            <person name="Noordeloos M.E."/>
            <person name="Ohm R.A."/>
            <person name="Ortiz-Santana B."/>
            <person name="Ovrebo C."/>
            <person name="Racz N."/>
            <person name="Riley R."/>
            <person name="Savchenko A."/>
            <person name="Shiryaev A."/>
            <person name="Soop K."/>
            <person name="Spirin V."/>
            <person name="Szebenyi C."/>
            <person name="Tomsovsky M."/>
            <person name="Tulloss R.E."/>
            <person name="Uehling J."/>
            <person name="Grigoriev I.V."/>
            <person name="Vagvolgyi C."/>
            <person name="Papp T."/>
            <person name="Martin F.M."/>
            <person name="Miettinen O."/>
            <person name="Hibbett D.S."/>
            <person name="Nagy L.G."/>
        </authorList>
    </citation>
    <scope>NUCLEOTIDE SEQUENCE [LARGE SCALE GENOMIC DNA]</scope>
    <source>
        <strain evidence="3 4">CBS 962.96</strain>
    </source>
</reference>
<feature type="compositionally biased region" description="Polar residues" evidence="1">
    <location>
        <begin position="7"/>
        <end position="22"/>
    </location>
</feature>
<dbReference type="OrthoDB" id="3153758at2759"/>
<feature type="region of interest" description="Disordered" evidence="1">
    <location>
        <begin position="1"/>
        <end position="52"/>
    </location>
</feature>
<feature type="compositionally biased region" description="Polar residues" evidence="1">
    <location>
        <begin position="85"/>
        <end position="105"/>
    </location>
</feature>
<feature type="region of interest" description="Disordered" evidence="1">
    <location>
        <begin position="65"/>
        <end position="108"/>
    </location>
</feature>
<evidence type="ECO:0000313" key="3">
    <source>
        <dbReference type="EMBL" id="THU81863.1"/>
    </source>
</evidence>
<gene>
    <name evidence="3" type="ORF">K435DRAFT_972203</name>
</gene>
<feature type="transmembrane region" description="Helical" evidence="2">
    <location>
        <begin position="126"/>
        <end position="146"/>
    </location>
</feature>
<sequence>MHRAHRSTNTASGTRTGLDSDSSPPPRYSAEDLYSGCSSDRSNSSINSPTGFSLSSSTLAPNDITGAGSRYNHHGHPHHVYDIDNVQSTSPGDNETSPLLSTPSSGKRYDDDNSDTIICTFSKNRLLAHLVLFSLILLSIGTYLVFFSKSALTSVWVDITPSDVCLSVGVREYTATLTNVPEDWDPLQACRRTRVTIHGKVIQASPILCTRVPVPSHSANDSESGETTVVQGRWAVDFDESDCIPVWSSISSEDCIGLGVRPYYADLVYIPPGLDKLSSCQGTPTLIHGREMLPTRCELLLDHDHDDHRNETLIARGEWDVDFDEDGCVPRWSEPLTAHECLSFGARHYSSDLVVPRGFETMAPTLARDTPAIIHGRRIFPNYFEQLDQDDGIKTVRGHWAISEPSCDPPWTDVSEDPQCYAYDKKRYTGFLKDGRGKLDPLRTCYEVPFKFVLNGQEVEKKPDVCEWDGGRVRGTWFLGAPSCRPLLQNIIDYSCVESGSGFKRMKGEVVGIEKHDDWYQMCITVPYHTSGKTYLPVQCESTKRWFITHRYAVYNIPAYC</sequence>
<evidence type="ECO:0000313" key="4">
    <source>
        <dbReference type="Proteomes" id="UP000297245"/>
    </source>
</evidence>
<dbReference type="AlphaFoldDB" id="A0A4S8L0V4"/>
<organism evidence="3 4">
    <name type="scientific">Dendrothele bispora (strain CBS 962.96)</name>
    <dbReference type="NCBI Taxonomy" id="1314807"/>
    <lineage>
        <taxon>Eukaryota</taxon>
        <taxon>Fungi</taxon>
        <taxon>Dikarya</taxon>
        <taxon>Basidiomycota</taxon>
        <taxon>Agaricomycotina</taxon>
        <taxon>Agaricomycetes</taxon>
        <taxon>Agaricomycetidae</taxon>
        <taxon>Agaricales</taxon>
        <taxon>Agaricales incertae sedis</taxon>
        <taxon>Dendrothele</taxon>
    </lineage>
</organism>
<feature type="compositionally biased region" description="Low complexity" evidence="1">
    <location>
        <begin position="35"/>
        <end position="48"/>
    </location>
</feature>
<accession>A0A4S8L0V4</accession>
<keyword evidence="2" id="KW-0472">Membrane</keyword>
<keyword evidence="2" id="KW-1133">Transmembrane helix</keyword>
<name>A0A4S8L0V4_DENBC</name>
<evidence type="ECO:0000256" key="1">
    <source>
        <dbReference type="SAM" id="MobiDB-lite"/>
    </source>
</evidence>
<keyword evidence="4" id="KW-1185">Reference proteome</keyword>
<proteinExistence type="predicted"/>
<dbReference type="Proteomes" id="UP000297245">
    <property type="component" value="Unassembled WGS sequence"/>
</dbReference>